<dbReference type="VEuPathDB" id="VectorBase:CSON000718"/>
<evidence type="ECO:0000256" key="1">
    <source>
        <dbReference type="SAM" id="SignalP"/>
    </source>
</evidence>
<dbReference type="PANTHER" id="PTHR21398:SF21">
    <property type="entry name" value="AGAP004005-PA"/>
    <property type="match status" value="1"/>
</dbReference>
<dbReference type="OMA" id="RCICELA"/>
<dbReference type="Pfam" id="PF07841">
    <property type="entry name" value="DM4_12"/>
    <property type="match status" value="1"/>
</dbReference>
<proteinExistence type="predicted"/>
<evidence type="ECO:0000313" key="2">
    <source>
        <dbReference type="EMBL" id="SSX28982.1"/>
    </source>
</evidence>
<name>A0A336MF10_CULSO</name>
<organism evidence="2">
    <name type="scientific">Culicoides sonorensis</name>
    <name type="common">Biting midge</name>
    <dbReference type="NCBI Taxonomy" id="179676"/>
    <lineage>
        <taxon>Eukaryota</taxon>
        <taxon>Metazoa</taxon>
        <taxon>Ecdysozoa</taxon>
        <taxon>Arthropoda</taxon>
        <taxon>Hexapoda</taxon>
        <taxon>Insecta</taxon>
        <taxon>Pterygota</taxon>
        <taxon>Neoptera</taxon>
        <taxon>Endopterygota</taxon>
        <taxon>Diptera</taxon>
        <taxon>Nematocera</taxon>
        <taxon>Chironomoidea</taxon>
        <taxon>Ceratopogonidae</taxon>
        <taxon>Ceratopogoninae</taxon>
        <taxon>Culicoides</taxon>
        <taxon>Monoculicoides</taxon>
    </lineage>
</organism>
<reference evidence="2" key="1">
    <citation type="submission" date="2018-07" db="EMBL/GenBank/DDBJ databases">
        <authorList>
            <person name="Quirk P.G."/>
            <person name="Krulwich T.A."/>
        </authorList>
    </citation>
    <scope>NUCLEOTIDE SEQUENCE</scope>
</reference>
<gene>
    <name evidence="2" type="primary">CSON000718</name>
</gene>
<dbReference type="SMART" id="SM00718">
    <property type="entry name" value="DM4_12"/>
    <property type="match status" value="1"/>
</dbReference>
<dbReference type="PANTHER" id="PTHR21398">
    <property type="entry name" value="AGAP007094-PA"/>
    <property type="match status" value="1"/>
</dbReference>
<dbReference type="AlphaFoldDB" id="A0A336MF10"/>
<protein>
    <submittedName>
        <fullName evidence="2">CSON000718 protein</fullName>
    </submittedName>
</protein>
<feature type="chain" id="PRO_5016239033" evidence="1">
    <location>
        <begin position="24"/>
        <end position="223"/>
    </location>
</feature>
<dbReference type="InterPro" id="IPR006631">
    <property type="entry name" value="DM4_12"/>
</dbReference>
<feature type="signal peptide" evidence="1">
    <location>
        <begin position="1"/>
        <end position="23"/>
    </location>
</feature>
<accession>A0A336MF10</accession>
<keyword evidence="1" id="KW-0732">Signal</keyword>
<sequence length="223" mass="25617">MKNLFNISLLLVIFVINLNSTLLEQSRTFSAPILLVPPSSTARQQLIWGVGVPNQIGYESVLWGVTLKSVYYLPTTGINTFNTDSLKPVDWPGLGVIENKRKKREITQSEKSLTRWMLYEIFEQFLKENSYGDKECILRSICEAAQVPFNYKSGILGEILHILFTPSSSPDTLSKHSDNEYLFAEKMGEKHERCDLLFRECNESLLEIFSGVYDPLFYKHYDD</sequence>
<dbReference type="EMBL" id="UFQT01001117">
    <property type="protein sequence ID" value="SSX28982.1"/>
    <property type="molecule type" value="Genomic_DNA"/>
</dbReference>